<dbReference type="InterPro" id="IPR003795">
    <property type="entry name" value="DUF192"/>
</dbReference>
<dbReference type="EMBL" id="NEVQ01000012">
    <property type="protein sequence ID" value="OZI57696.1"/>
    <property type="molecule type" value="Genomic_DNA"/>
</dbReference>
<proteinExistence type="predicted"/>
<dbReference type="Pfam" id="PF02643">
    <property type="entry name" value="DUF192"/>
    <property type="match status" value="1"/>
</dbReference>
<reference evidence="1 2" key="1">
    <citation type="submission" date="2017-05" db="EMBL/GenBank/DDBJ databases">
        <title>Complete and WGS of Bordetella genogroups.</title>
        <authorList>
            <person name="Spilker T."/>
            <person name="LiPuma J."/>
        </authorList>
    </citation>
    <scope>NUCLEOTIDE SEQUENCE [LARGE SCALE GENOMIC DNA]</scope>
    <source>
        <strain evidence="1 2">AU9919</strain>
    </source>
</reference>
<gene>
    <name evidence="1" type="ORF">CAL20_10000</name>
</gene>
<dbReference type="Proteomes" id="UP000216885">
    <property type="component" value="Unassembled WGS sequence"/>
</dbReference>
<sequence length="121" mass="14131">MTARCQTNHRIRLVRARSMWARLRGLLGRVRPLGRRTGLWLSPCWAVHTFGMRYPIDVAFIGRDGRVQRLVRDLGPSRIAIFWGATSVIEFRANSSESSLRCRRRLQMALQKARDRRMPLK</sequence>
<dbReference type="OrthoDB" id="9813379at2"/>
<evidence type="ECO:0008006" key="3">
    <source>
        <dbReference type="Google" id="ProtNLM"/>
    </source>
</evidence>
<dbReference type="Gene3D" id="2.60.120.1140">
    <property type="entry name" value="Protein of unknown function DUF192"/>
    <property type="match status" value="1"/>
</dbReference>
<name>A0A261U6Z4_9BORD</name>
<evidence type="ECO:0000313" key="2">
    <source>
        <dbReference type="Proteomes" id="UP000216885"/>
    </source>
</evidence>
<dbReference type="RefSeq" id="WP_094820586.1">
    <property type="nucleotide sequence ID" value="NZ_NEVO01000005.1"/>
</dbReference>
<evidence type="ECO:0000313" key="1">
    <source>
        <dbReference type="EMBL" id="OZI57696.1"/>
    </source>
</evidence>
<dbReference type="AlphaFoldDB" id="A0A261U6Z4"/>
<protein>
    <recommendedName>
        <fullName evidence="3">DUF192 domain-containing protein</fullName>
    </recommendedName>
</protein>
<comment type="caution">
    <text evidence="1">The sequence shown here is derived from an EMBL/GenBank/DDBJ whole genome shotgun (WGS) entry which is preliminary data.</text>
</comment>
<organism evidence="1 2">
    <name type="scientific">Bordetella genomosp. 4</name>
    <dbReference type="NCBI Taxonomy" id="463044"/>
    <lineage>
        <taxon>Bacteria</taxon>
        <taxon>Pseudomonadati</taxon>
        <taxon>Pseudomonadota</taxon>
        <taxon>Betaproteobacteria</taxon>
        <taxon>Burkholderiales</taxon>
        <taxon>Alcaligenaceae</taxon>
        <taxon>Bordetella</taxon>
    </lineage>
</organism>
<accession>A0A261U6Z4</accession>
<keyword evidence="2" id="KW-1185">Reference proteome</keyword>
<dbReference type="InterPro" id="IPR038695">
    <property type="entry name" value="Saro_0823-like_sf"/>
</dbReference>